<proteinExistence type="predicted"/>
<dbReference type="Pfam" id="PF06114">
    <property type="entry name" value="Peptidase_M78"/>
    <property type="match status" value="1"/>
</dbReference>
<accession>A0ABS8HMV5</accession>
<reference evidence="2" key="1">
    <citation type="submission" date="2021-11" db="EMBL/GenBank/DDBJ databases">
        <title>Description of a new species Pelosinus isolated from the bottom sediments of Lake Baikal.</title>
        <authorList>
            <person name="Zakharyuk A."/>
        </authorList>
    </citation>
    <scope>NUCLEOTIDE SEQUENCE</scope>
    <source>
        <strain evidence="2">Bkl1</strain>
    </source>
</reference>
<name>A0ABS8HMV5_9FIRM</name>
<dbReference type="RefSeq" id="WP_369412557.1">
    <property type="nucleotide sequence ID" value="NZ_JAJHJB010000003.1"/>
</dbReference>
<organism evidence="2 3">
    <name type="scientific">Pelosinus baikalensis</name>
    <dbReference type="NCBI Taxonomy" id="2892015"/>
    <lineage>
        <taxon>Bacteria</taxon>
        <taxon>Bacillati</taxon>
        <taxon>Bacillota</taxon>
        <taxon>Negativicutes</taxon>
        <taxon>Selenomonadales</taxon>
        <taxon>Sporomusaceae</taxon>
        <taxon>Pelosinus</taxon>
    </lineage>
</organism>
<gene>
    <name evidence="2" type="ORF">LMF89_03830</name>
</gene>
<comment type="caution">
    <text evidence="2">The sequence shown here is derived from an EMBL/GenBank/DDBJ whole genome shotgun (WGS) entry which is preliminary data.</text>
</comment>
<evidence type="ECO:0000313" key="2">
    <source>
        <dbReference type="EMBL" id="MCC5464493.1"/>
    </source>
</evidence>
<protein>
    <submittedName>
        <fullName evidence="2">ImmA/IrrE family metallo-endopeptidase</fullName>
    </submittedName>
</protein>
<dbReference type="Proteomes" id="UP001165492">
    <property type="component" value="Unassembled WGS sequence"/>
</dbReference>
<dbReference type="Gene3D" id="1.10.10.2910">
    <property type="match status" value="1"/>
</dbReference>
<dbReference type="InterPro" id="IPR010359">
    <property type="entry name" value="IrrE_HExxH"/>
</dbReference>
<keyword evidence="3" id="KW-1185">Reference proteome</keyword>
<evidence type="ECO:0000259" key="1">
    <source>
        <dbReference type="Pfam" id="PF06114"/>
    </source>
</evidence>
<evidence type="ECO:0000313" key="3">
    <source>
        <dbReference type="Proteomes" id="UP001165492"/>
    </source>
</evidence>
<sequence>MNFSAFTYSRFLCVLRRKFIVINSDLELYKQRQTYAHESRHALLHKGWGEHIFFSPGRFGA</sequence>
<dbReference type="EMBL" id="JAJHJB010000003">
    <property type="protein sequence ID" value="MCC5464493.1"/>
    <property type="molecule type" value="Genomic_DNA"/>
</dbReference>
<feature type="domain" description="IrrE N-terminal-like" evidence="1">
    <location>
        <begin position="8"/>
        <end position="47"/>
    </location>
</feature>